<reference evidence="2" key="3">
    <citation type="submission" date="2025-09" db="UniProtKB">
        <authorList>
            <consortium name="Ensembl"/>
        </authorList>
    </citation>
    <scope>IDENTIFICATION</scope>
</reference>
<organism evidence="2 3">
    <name type="scientific">Anas platyrhynchos platyrhynchos</name>
    <name type="common">Northern mallard</name>
    <dbReference type="NCBI Taxonomy" id="8840"/>
    <lineage>
        <taxon>Eukaryota</taxon>
        <taxon>Metazoa</taxon>
        <taxon>Chordata</taxon>
        <taxon>Craniata</taxon>
        <taxon>Vertebrata</taxon>
        <taxon>Euteleostomi</taxon>
        <taxon>Archelosauria</taxon>
        <taxon>Archosauria</taxon>
        <taxon>Dinosauria</taxon>
        <taxon>Saurischia</taxon>
        <taxon>Theropoda</taxon>
        <taxon>Coelurosauria</taxon>
        <taxon>Aves</taxon>
        <taxon>Neognathae</taxon>
        <taxon>Galloanserae</taxon>
        <taxon>Anseriformes</taxon>
        <taxon>Anatidae</taxon>
        <taxon>Anatinae</taxon>
        <taxon>Anas</taxon>
    </lineage>
</organism>
<feature type="region of interest" description="Disordered" evidence="1">
    <location>
        <begin position="208"/>
        <end position="265"/>
    </location>
</feature>
<accession>A0A493T217</accession>
<feature type="compositionally biased region" description="Low complexity" evidence="1">
    <location>
        <begin position="256"/>
        <end position="265"/>
    </location>
</feature>
<feature type="compositionally biased region" description="Basic residues" evidence="1">
    <location>
        <begin position="233"/>
        <end position="255"/>
    </location>
</feature>
<evidence type="ECO:0000256" key="1">
    <source>
        <dbReference type="SAM" id="MobiDB-lite"/>
    </source>
</evidence>
<reference evidence="2" key="2">
    <citation type="submission" date="2025-08" db="UniProtKB">
        <authorList>
            <consortium name="Ensembl"/>
        </authorList>
    </citation>
    <scope>IDENTIFICATION</scope>
</reference>
<dbReference type="AlphaFoldDB" id="A0A493T217"/>
<reference evidence="3" key="1">
    <citation type="submission" date="2017-10" db="EMBL/GenBank/DDBJ databases">
        <title>A new Pekin duck reference genome.</title>
        <authorList>
            <person name="Hou Z.-C."/>
            <person name="Zhou Z.-K."/>
            <person name="Zhu F."/>
            <person name="Hou S.-S."/>
        </authorList>
    </citation>
    <scope>NUCLEOTIDE SEQUENCE [LARGE SCALE GENOMIC DNA]</scope>
</reference>
<name>A0A493T217_ANAPP</name>
<feature type="region of interest" description="Disordered" evidence="1">
    <location>
        <begin position="60"/>
        <end position="98"/>
    </location>
</feature>
<evidence type="ECO:0000313" key="2">
    <source>
        <dbReference type="Ensembl" id="ENSAPLP00000019917.1"/>
    </source>
</evidence>
<protein>
    <submittedName>
        <fullName evidence="2">Uncharacterized protein</fullName>
    </submittedName>
</protein>
<dbReference type="Ensembl" id="ENSAPLT00000029477.1">
    <property type="protein sequence ID" value="ENSAPLP00000019917.1"/>
    <property type="gene ID" value="ENSAPLG00000021299.1"/>
</dbReference>
<dbReference type="Proteomes" id="UP000016666">
    <property type="component" value="Unassembled WGS sequence"/>
</dbReference>
<sequence length="265" mass="27868">MRRAMALTMSVWGKKGTVRARPGQAGSGEGSSLTDLSMTMTAAVPSPLCACTRESKSISTVSHTDLGSSGVEEPPGMTARRLSQPPRTPPAKNGGVQAELGPVGTSCLEEGQGLTRVLLDQLLQRHRHLLLHRAGVVDVAGDVEELCPRVALAPEAGEPGAAAPADGGGHGHCLHVGHRGGAAENTCKWSGLSTTAFLWWDGSQALPKQGKAASGGACPACPRWTRSAPSPPRRCKPRRPSPQRRRRRTPSHRRPSPAARPRTPP</sequence>
<keyword evidence="3" id="KW-1185">Reference proteome</keyword>
<evidence type="ECO:0000313" key="3">
    <source>
        <dbReference type="Proteomes" id="UP000016666"/>
    </source>
</evidence>
<dbReference type="GeneTree" id="ENSGT01110000270747"/>
<proteinExistence type="predicted"/>